<keyword evidence="4" id="KW-0676">Redox-active center</keyword>
<evidence type="ECO:0000256" key="4">
    <source>
        <dbReference type="ARBA" id="ARBA00023284"/>
    </source>
</evidence>
<dbReference type="GO" id="GO:0016491">
    <property type="term" value="F:oxidoreductase activity"/>
    <property type="evidence" value="ECO:0007669"/>
    <property type="project" value="InterPro"/>
</dbReference>
<dbReference type="Gene3D" id="3.40.30.10">
    <property type="entry name" value="Glutaredoxin"/>
    <property type="match status" value="1"/>
</dbReference>
<comment type="subcellular location">
    <subcellularLocation>
        <location evidence="1">Cell envelope</location>
    </subcellularLocation>
</comment>
<proteinExistence type="predicted"/>
<dbReference type="InterPro" id="IPR013766">
    <property type="entry name" value="Thioredoxin_domain"/>
</dbReference>
<evidence type="ECO:0000256" key="2">
    <source>
        <dbReference type="ARBA" id="ARBA00022748"/>
    </source>
</evidence>
<dbReference type="PROSITE" id="PS51257">
    <property type="entry name" value="PROKAR_LIPOPROTEIN"/>
    <property type="match status" value="1"/>
</dbReference>
<dbReference type="RefSeq" id="WP_109264549.1">
    <property type="nucleotide sequence ID" value="NZ_QEWP01000008.1"/>
</dbReference>
<dbReference type="InterPro" id="IPR050553">
    <property type="entry name" value="Thioredoxin_ResA/DsbE_sf"/>
</dbReference>
<dbReference type="PANTHER" id="PTHR42852">
    <property type="entry name" value="THIOL:DISULFIDE INTERCHANGE PROTEIN DSBE"/>
    <property type="match status" value="1"/>
</dbReference>
<dbReference type="InterPro" id="IPR036249">
    <property type="entry name" value="Thioredoxin-like_sf"/>
</dbReference>
<keyword evidence="3" id="KW-1015">Disulfide bond</keyword>
<name>A0A2U2B7V8_9BACT</name>
<keyword evidence="7" id="KW-1185">Reference proteome</keyword>
<dbReference type="PROSITE" id="PS51352">
    <property type="entry name" value="THIOREDOXIN_2"/>
    <property type="match status" value="1"/>
</dbReference>
<accession>A0A2U2B7V8</accession>
<dbReference type="OrthoDB" id="616241at2"/>
<dbReference type="Pfam" id="PF00578">
    <property type="entry name" value="AhpC-TSA"/>
    <property type="match status" value="1"/>
</dbReference>
<dbReference type="Proteomes" id="UP000244956">
    <property type="component" value="Unassembled WGS sequence"/>
</dbReference>
<evidence type="ECO:0000256" key="3">
    <source>
        <dbReference type="ARBA" id="ARBA00023157"/>
    </source>
</evidence>
<dbReference type="CDD" id="cd02966">
    <property type="entry name" value="TlpA_like_family"/>
    <property type="match status" value="1"/>
</dbReference>
<reference evidence="6 7" key="1">
    <citation type="submission" date="2018-05" db="EMBL/GenBank/DDBJ databases">
        <title>Marinilabilia rubrum sp. nov., isolated from saltern sediment.</title>
        <authorList>
            <person name="Zhang R."/>
        </authorList>
    </citation>
    <scope>NUCLEOTIDE SEQUENCE [LARGE SCALE GENOMIC DNA]</scope>
    <source>
        <strain evidence="6 7">WTE16</strain>
    </source>
</reference>
<dbReference type="InterPro" id="IPR000866">
    <property type="entry name" value="AhpC/TSA"/>
</dbReference>
<sequence length="406" mass="45028">MRYLILFSVLVFFIGCLFISSCSSKQNKLSAGKWRGTVELENATVPFEFEVEPRNQQLLVTLINGKERITLSSVEITNDSVIMHVGLYDAVLKGSLDEKEIKGNIFKAGVKGPAFKAQFKGGPRFFIDKSSKPASIEGTWAVQLVSESRERSGVLLFKQDGHQLTGSLLTPTGDYRFFEGVADGNQFRLSTFGGAYPYLIRGKVDENGQLKGEFISGGGITQISGILDPDAKLPDTYGKTYLKDGAEKFHFTFPNLQGDSVSLSDPKYDNKVVLVSIMGSWCPNCIDEMAFLSPWYQQNKDRGVEIIALAFERKNTLEYARKVIRPLIDRYDVEYDVLLAGKIGGDSAEEALPQLNAVLSFPTTIYINREGEVRYIHSGFSGPATGKFHDELIADFNAKMDELLGE</sequence>
<dbReference type="AlphaFoldDB" id="A0A2U2B7V8"/>
<dbReference type="SUPFAM" id="SSF52833">
    <property type="entry name" value="Thioredoxin-like"/>
    <property type="match status" value="1"/>
</dbReference>
<protein>
    <submittedName>
        <fullName evidence="6">TlpA family protein disulfide reductase</fullName>
    </submittedName>
</protein>
<dbReference type="GO" id="GO:0017004">
    <property type="term" value="P:cytochrome complex assembly"/>
    <property type="evidence" value="ECO:0007669"/>
    <property type="project" value="UniProtKB-KW"/>
</dbReference>
<dbReference type="PANTHER" id="PTHR42852:SF6">
    <property type="entry name" value="THIOL:DISULFIDE INTERCHANGE PROTEIN DSBE"/>
    <property type="match status" value="1"/>
</dbReference>
<comment type="caution">
    <text evidence="6">The sequence shown here is derived from an EMBL/GenBank/DDBJ whole genome shotgun (WGS) entry which is preliminary data.</text>
</comment>
<evidence type="ECO:0000259" key="5">
    <source>
        <dbReference type="PROSITE" id="PS51352"/>
    </source>
</evidence>
<organism evidence="6 7">
    <name type="scientific">Marinilabilia rubra</name>
    <dbReference type="NCBI Taxonomy" id="2162893"/>
    <lineage>
        <taxon>Bacteria</taxon>
        <taxon>Pseudomonadati</taxon>
        <taxon>Bacteroidota</taxon>
        <taxon>Bacteroidia</taxon>
        <taxon>Marinilabiliales</taxon>
        <taxon>Marinilabiliaceae</taxon>
        <taxon>Marinilabilia</taxon>
    </lineage>
</organism>
<keyword evidence="2" id="KW-0201">Cytochrome c-type biogenesis</keyword>
<evidence type="ECO:0000313" key="7">
    <source>
        <dbReference type="Proteomes" id="UP000244956"/>
    </source>
</evidence>
<dbReference type="GO" id="GO:0016209">
    <property type="term" value="F:antioxidant activity"/>
    <property type="evidence" value="ECO:0007669"/>
    <property type="project" value="InterPro"/>
</dbReference>
<dbReference type="EMBL" id="QEWP01000008">
    <property type="protein sequence ID" value="PWD99147.1"/>
    <property type="molecule type" value="Genomic_DNA"/>
</dbReference>
<evidence type="ECO:0000256" key="1">
    <source>
        <dbReference type="ARBA" id="ARBA00004196"/>
    </source>
</evidence>
<feature type="domain" description="Thioredoxin" evidence="5">
    <location>
        <begin position="242"/>
        <end position="405"/>
    </location>
</feature>
<dbReference type="GO" id="GO:0030313">
    <property type="term" value="C:cell envelope"/>
    <property type="evidence" value="ECO:0007669"/>
    <property type="project" value="UniProtKB-SubCell"/>
</dbReference>
<gene>
    <name evidence="6" type="ORF">DDZ16_11145</name>
</gene>
<evidence type="ECO:0000313" key="6">
    <source>
        <dbReference type="EMBL" id="PWD99147.1"/>
    </source>
</evidence>